<feature type="compositionally biased region" description="Low complexity" evidence="2">
    <location>
        <begin position="362"/>
        <end position="372"/>
    </location>
</feature>
<dbReference type="PANTHER" id="PTHR13466">
    <property type="entry name" value="TEX2 PROTEIN-RELATED"/>
    <property type="match status" value="1"/>
</dbReference>
<dbReference type="Proteomes" id="UP000585614">
    <property type="component" value="Unassembled WGS sequence"/>
</dbReference>
<sequence>MEAKIEDTKQHISEVIYEPFQILSKIIGEESGTHRHKALSSSASELCNLSSLNSHLEGNNSYSIKEQECDSEGDSDGSDPSIPNSDHPKSTDEPIREVELKSSQVSSLKDLSLKTSSPVLEKYSLSALVNKEDEEFCKLCTEELDLEMEGKSKVEKLLGMPLKPEMLADNGPAFDRDKKVDSAMQHPDLPVKMLGFFILCVCAHLILFSPVCEWTLSGNWPDFVRLDGGILRLSKLNKNISRRASYHETKPEVTYINQKIYDLSDSKIYLVSKSLAQKQIWNKKYPICIELGQQDDFMSKAQTDEKISGEKLPTETAGRTGREKEEWFRRLILASKLKLEIKKPPGVSGSKPGVLRSHSRHSSSLGHLTHSRCSSKGNVEEIICQPKQKELVGSV</sequence>
<dbReference type="GO" id="GO:0005789">
    <property type="term" value="C:endoplasmic reticulum membrane"/>
    <property type="evidence" value="ECO:0007669"/>
    <property type="project" value="UniProtKB-SubCell"/>
</dbReference>
<dbReference type="GO" id="GO:0008289">
    <property type="term" value="F:lipid binding"/>
    <property type="evidence" value="ECO:0007669"/>
    <property type="project" value="TreeGrafter"/>
</dbReference>
<reference evidence="3 4" key="1">
    <citation type="journal article" date="2020" name="Nature">
        <title>Six reference-quality genomes reveal evolution of bat adaptations.</title>
        <authorList>
            <person name="Jebb D."/>
            <person name="Huang Z."/>
            <person name="Pippel M."/>
            <person name="Hughes G.M."/>
            <person name="Lavrichenko K."/>
            <person name="Devanna P."/>
            <person name="Winkler S."/>
            <person name="Jermiin L.S."/>
            <person name="Skirmuntt E.C."/>
            <person name="Katzourakis A."/>
            <person name="Burkitt-Gray L."/>
            <person name="Ray D.A."/>
            <person name="Sullivan K.A.M."/>
            <person name="Roscito J.G."/>
            <person name="Kirilenko B.M."/>
            <person name="Davalos L.M."/>
            <person name="Corthals A.P."/>
            <person name="Power M.L."/>
            <person name="Jones G."/>
            <person name="Ransome R.D."/>
            <person name="Dechmann D.K.N."/>
            <person name="Locatelli A.G."/>
            <person name="Puechmaille S.J."/>
            <person name="Fedrigo O."/>
            <person name="Jarvis E.D."/>
            <person name="Hiller M."/>
            <person name="Vernes S.C."/>
            <person name="Myers E.W."/>
            <person name="Teeling E.C."/>
        </authorList>
    </citation>
    <scope>NUCLEOTIDE SEQUENCE [LARGE SCALE GENOMIC DNA]</scope>
    <source>
        <strain evidence="3">MRhiFer1</strain>
        <tissue evidence="3">Lung</tissue>
    </source>
</reference>
<protein>
    <submittedName>
        <fullName evidence="3">Uncharacterized protein</fullName>
    </submittedName>
</protein>
<evidence type="ECO:0000256" key="2">
    <source>
        <dbReference type="SAM" id="MobiDB-lite"/>
    </source>
</evidence>
<evidence type="ECO:0000313" key="4">
    <source>
        <dbReference type="Proteomes" id="UP000585614"/>
    </source>
</evidence>
<evidence type="ECO:0000313" key="3">
    <source>
        <dbReference type="EMBL" id="KAF6390343.1"/>
    </source>
</evidence>
<accession>A0A7J8AUW4</accession>
<organism evidence="3 4">
    <name type="scientific">Rhinolophus ferrumequinum</name>
    <name type="common">Greater horseshoe bat</name>
    <dbReference type="NCBI Taxonomy" id="59479"/>
    <lineage>
        <taxon>Eukaryota</taxon>
        <taxon>Metazoa</taxon>
        <taxon>Chordata</taxon>
        <taxon>Craniata</taxon>
        <taxon>Vertebrata</taxon>
        <taxon>Euteleostomi</taxon>
        <taxon>Mammalia</taxon>
        <taxon>Eutheria</taxon>
        <taxon>Laurasiatheria</taxon>
        <taxon>Chiroptera</taxon>
        <taxon>Yinpterochiroptera</taxon>
        <taxon>Rhinolophoidea</taxon>
        <taxon>Rhinolophidae</taxon>
        <taxon>Rhinolophinae</taxon>
        <taxon>Rhinolophus</taxon>
    </lineage>
</organism>
<proteinExistence type="predicted"/>
<dbReference type="EMBL" id="JACAGC010000001">
    <property type="protein sequence ID" value="KAF6390343.1"/>
    <property type="molecule type" value="Genomic_DNA"/>
</dbReference>
<evidence type="ECO:0000256" key="1">
    <source>
        <dbReference type="ARBA" id="ARBA00004586"/>
    </source>
</evidence>
<feature type="region of interest" description="Disordered" evidence="2">
    <location>
        <begin position="344"/>
        <end position="372"/>
    </location>
</feature>
<comment type="caution">
    <text evidence="3">The sequence shown here is derived from an EMBL/GenBank/DDBJ whole genome shotgun (WGS) entry which is preliminary data.</text>
</comment>
<dbReference type="PANTHER" id="PTHR13466:SF2">
    <property type="entry name" value="TESTIS-EXPRESSED PROTEIN 2"/>
    <property type="match status" value="1"/>
</dbReference>
<dbReference type="AlphaFoldDB" id="A0A7J8AUW4"/>
<name>A0A7J8AUW4_RHIFE</name>
<comment type="subcellular location">
    <subcellularLocation>
        <location evidence="1">Endoplasmic reticulum membrane</location>
    </subcellularLocation>
</comment>
<feature type="region of interest" description="Disordered" evidence="2">
    <location>
        <begin position="64"/>
        <end position="94"/>
    </location>
</feature>
<gene>
    <name evidence="3" type="ORF">mRhiFer1_007913</name>
</gene>